<dbReference type="AlphaFoldDB" id="A0A9W9YRG2"/>
<name>A0A9W9YRG2_9CNID</name>
<dbReference type="OrthoDB" id="8894847at2759"/>
<protein>
    <submittedName>
        <fullName evidence="2">Unconventional myosin-VI</fullName>
    </submittedName>
</protein>
<feature type="region of interest" description="Disordered" evidence="1">
    <location>
        <begin position="14"/>
        <end position="49"/>
    </location>
</feature>
<dbReference type="CDD" id="cd21958">
    <property type="entry name" value="MyUb_Myo6"/>
    <property type="match status" value="1"/>
</dbReference>
<evidence type="ECO:0000313" key="2">
    <source>
        <dbReference type="EMBL" id="KAJ7363631.1"/>
    </source>
</evidence>
<reference evidence="2" key="1">
    <citation type="submission" date="2023-01" db="EMBL/GenBank/DDBJ databases">
        <title>Genome assembly of the deep-sea coral Lophelia pertusa.</title>
        <authorList>
            <person name="Herrera S."/>
            <person name="Cordes E."/>
        </authorList>
    </citation>
    <scope>NUCLEOTIDE SEQUENCE</scope>
    <source>
        <strain evidence="2">USNM1676648</strain>
        <tissue evidence="2">Polyp</tissue>
    </source>
</reference>
<feature type="compositionally biased region" description="Basic residues" evidence="1">
    <location>
        <begin position="105"/>
        <end position="116"/>
    </location>
</feature>
<comment type="caution">
    <text evidence="2">The sequence shown here is derived from an EMBL/GenBank/DDBJ whole genome shotgun (WGS) entry which is preliminary data.</text>
</comment>
<accession>A0A9W9YRG2</accession>
<keyword evidence="3" id="KW-1185">Reference proteome</keyword>
<proteinExistence type="predicted"/>
<evidence type="ECO:0000256" key="1">
    <source>
        <dbReference type="SAM" id="MobiDB-lite"/>
    </source>
</evidence>
<sequence>MVEQERRDRELALRLTQDPDALDAEAQQAPQLPLQRALPQTREKKKHDLTSWKYAELRDTINTSCDIELLDACRQEFQRRLKVYHQWKKHNKARGTDPQGAPQRALRRSCKQRKTPHPPSSAQSSRTVCCPNPPSSPAAEIFPCAFYASFKSVSRERVQETGMVVCTL</sequence>
<feature type="region of interest" description="Disordered" evidence="1">
    <location>
        <begin position="88"/>
        <end position="129"/>
    </location>
</feature>
<feature type="compositionally biased region" description="Low complexity" evidence="1">
    <location>
        <begin position="24"/>
        <end position="40"/>
    </location>
</feature>
<dbReference type="Proteomes" id="UP001163046">
    <property type="component" value="Unassembled WGS sequence"/>
</dbReference>
<organism evidence="2 3">
    <name type="scientific">Desmophyllum pertusum</name>
    <dbReference type="NCBI Taxonomy" id="174260"/>
    <lineage>
        <taxon>Eukaryota</taxon>
        <taxon>Metazoa</taxon>
        <taxon>Cnidaria</taxon>
        <taxon>Anthozoa</taxon>
        <taxon>Hexacorallia</taxon>
        <taxon>Scleractinia</taxon>
        <taxon>Caryophylliina</taxon>
        <taxon>Caryophylliidae</taxon>
        <taxon>Desmophyllum</taxon>
    </lineage>
</organism>
<dbReference type="EMBL" id="MU827305">
    <property type="protein sequence ID" value="KAJ7363631.1"/>
    <property type="molecule type" value="Genomic_DNA"/>
</dbReference>
<gene>
    <name evidence="2" type="primary">MYO6_1</name>
    <name evidence="2" type="ORF">OS493_009793</name>
</gene>
<evidence type="ECO:0000313" key="3">
    <source>
        <dbReference type="Proteomes" id="UP001163046"/>
    </source>
</evidence>